<dbReference type="InterPro" id="IPR020816">
    <property type="entry name" value="Histone-like_DNA-bd_CS"/>
</dbReference>
<dbReference type="InterPro" id="IPR010992">
    <property type="entry name" value="IHF-like_DNA-bd_dom_sf"/>
</dbReference>
<dbReference type="GO" id="GO:0005829">
    <property type="term" value="C:cytosol"/>
    <property type="evidence" value="ECO:0007669"/>
    <property type="project" value="TreeGrafter"/>
</dbReference>
<keyword evidence="7" id="KW-0233">DNA recombination</keyword>
<evidence type="ECO:0000256" key="3">
    <source>
        <dbReference type="ARBA" id="ARBA00022845"/>
    </source>
</evidence>
<dbReference type="GO" id="GO:0009893">
    <property type="term" value="P:positive regulation of metabolic process"/>
    <property type="evidence" value="ECO:0007669"/>
    <property type="project" value="UniProtKB-ARBA"/>
</dbReference>
<dbReference type="PROSITE" id="PS00045">
    <property type="entry name" value="HISTONE_LIKE"/>
    <property type="match status" value="1"/>
</dbReference>
<keyword evidence="3" id="KW-0810">Translation regulation</keyword>
<keyword evidence="5" id="KW-0238">DNA-binding</keyword>
<dbReference type="InterPro" id="IPR005684">
    <property type="entry name" value="IHF_alpha"/>
</dbReference>
<dbReference type="Gene3D" id="4.10.520.10">
    <property type="entry name" value="IHF-like DNA-binding proteins"/>
    <property type="match status" value="1"/>
</dbReference>
<accession>A0A653ADN2</accession>
<evidence type="ECO:0000256" key="7">
    <source>
        <dbReference type="ARBA" id="ARBA00023172"/>
    </source>
</evidence>
<evidence type="ECO:0000256" key="2">
    <source>
        <dbReference type="ARBA" id="ARBA00018329"/>
    </source>
</evidence>
<keyword evidence="6" id="KW-0804">Transcription</keyword>
<evidence type="ECO:0000256" key="4">
    <source>
        <dbReference type="ARBA" id="ARBA00023015"/>
    </source>
</evidence>
<sequence>MALTKEKIINTIYHQVGLSKSQSRAVVEQLLEIIKTTLESGEDLLISGFGKFVVKEKAERRGRNPQTTEDLQLRARRVIVFKTSGVLRNRINEAATER</sequence>
<dbReference type="InterPro" id="IPR000119">
    <property type="entry name" value="Hist_DNA-bd"/>
</dbReference>
<organism evidence="9">
    <name type="scientific">Uncultured Desulfatiglans sp</name>
    <dbReference type="NCBI Taxonomy" id="1748965"/>
    <lineage>
        <taxon>Bacteria</taxon>
        <taxon>Pseudomonadati</taxon>
        <taxon>Thermodesulfobacteriota</taxon>
        <taxon>Desulfobacteria</taxon>
        <taxon>Desulfatiglandales</taxon>
        <taxon>Desulfatiglandaceae</taxon>
        <taxon>Desulfatiglans</taxon>
        <taxon>environmental samples</taxon>
    </lineage>
</organism>
<evidence type="ECO:0000256" key="1">
    <source>
        <dbReference type="ARBA" id="ARBA00010529"/>
    </source>
</evidence>
<evidence type="ECO:0000256" key="6">
    <source>
        <dbReference type="ARBA" id="ARBA00023163"/>
    </source>
</evidence>
<gene>
    <name evidence="9" type="primary">ihfA</name>
    <name evidence="9" type="ORF">TRIP_B40089</name>
</gene>
<dbReference type="GO" id="GO:0003677">
    <property type="term" value="F:DNA binding"/>
    <property type="evidence" value="ECO:0007669"/>
    <property type="project" value="UniProtKB-KW"/>
</dbReference>
<dbReference type="SMART" id="SM00411">
    <property type="entry name" value="BHL"/>
    <property type="match status" value="1"/>
</dbReference>
<dbReference type="GO" id="GO:0006310">
    <property type="term" value="P:DNA recombination"/>
    <property type="evidence" value="ECO:0007669"/>
    <property type="project" value="UniProtKB-KW"/>
</dbReference>
<dbReference type="EMBL" id="UPXX01000031">
    <property type="protein sequence ID" value="VBB46171.1"/>
    <property type="molecule type" value="Genomic_DNA"/>
</dbReference>
<evidence type="ECO:0000256" key="5">
    <source>
        <dbReference type="ARBA" id="ARBA00023125"/>
    </source>
</evidence>
<dbReference type="GO" id="GO:0006417">
    <property type="term" value="P:regulation of translation"/>
    <property type="evidence" value="ECO:0007669"/>
    <property type="project" value="UniProtKB-KW"/>
</dbReference>
<dbReference type="Pfam" id="PF00216">
    <property type="entry name" value="Bac_DNA_binding"/>
    <property type="match status" value="1"/>
</dbReference>
<evidence type="ECO:0000256" key="8">
    <source>
        <dbReference type="RuleBase" id="RU003939"/>
    </source>
</evidence>
<dbReference type="AlphaFoldDB" id="A0A653ADN2"/>
<dbReference type="PANTHER" id="PTHR33175">
    <property type="entry name" value="DNA-BINDING PROTEIN HU"/>
    <property type="match status" value="1"/>
</dbReference>
<protein>
    <recommendedName>
        <fullName evidence="2">Integration host factor subunit alpha</fullName>
    </recommendedName>
</protein>
<dbReference type="SUPFAM" id="SSF47729">
    <property type="entry name" value="IHF-like DNA-binding proteins"/>
    <property type="match status" value="1"/>
</dbReference>
<dbReference type="CDD" id="cd13835">
    <property type="entry name" value="IHF_A"/>
    <property type="match status" value="1"/>
</dbReference>
<name>A0A653ADN2_UNCDX</name>
<dbReference type="GO" id="GO:0030527">
    <property type="term" value="F:structural constituent of chromatin"/>
    <property type="evidence" value="ECO:0007669"/>
    <property type="project" value="InterPro"/>
</dbReference>
<dbReference type="PANTHER" id="PTHR33175:SF2">
    <property type="entry name" value="INTEGRATION HOST FACTOR SUBUNIT ALPHA"/>
    <property type="match status" value="1"/>
</dbReference>
<proteinExistence type="inferred from homology"/>
<reference evidence="9" key="1">
    <citation type="submission" date="2018-07" db="EMBL/GenBank/DDBJ databases">
        <authorList>
            <consortium name="Genoscope - CEA"/>
            <person name="William W."/>
        </authorList>
    </citation>
    <scope>NUCLEOTIDE SEQUENCE</scope>
    <source>
        <strain evidence="9">IK1</strain>
    </source>
</reference>
<keyword evidence="4" id="KW-0805">Transcription regulation</keyword>
<evidence type="ECO:0000313" key="9">
    <source>
        <dbReference type="EMBL" id="VBB46171.1"/>
    </source>
</evidence>
<comment type="similarity">
    <text evidence="1 8">Belongs to the bacterial histone-like protein family.</text>
</comment>
<dbReference type="GO" id="GO:0006355">
    <property type="term" value="P:regulation of DNA-templated transcription"/>
    <property type="evidence" value="ECO:0007669"/>
    <property type="project" value="InterPro"/>
</dbReference>
<dbReference type="PRINTS" id="PR01727">
    <property type="entry name" value="DNABINDINGHU"/>
</dbReference>